<name>A0ABQ4YAK0_9ASTR</name>
<protein>
    <submittedName>
        <fullName evidence="5">Reverse transcriptase domain-containing protein</fullName>
    </submittedName>
</protein>
<feature type="coiled-coil region" evidence="1">
    <location>
        <begin position="600"/>
        <end position="634"/>
    </location>
</feature>
<reference evidence="5" key="2">
    <citation type="submission" date="2022-01" db="EMBL/GenBank/DDBJ databases">
        <authorList>
            <person name="Yamashiro T."/>
            <person name="Shiraishi A."/>
            <person name="Satake H."/>
            <person name="Nakayama K."/>
        </authorList>
    </citation>
    <scope>NUCLEOTIDE SEQUENCE</scope>
</reference>
<dbReference type="Proteomes" id="UP001151760">
    <property type="component" value="Unassembled WGS sequence"/>
</dbReference>
<evidence type="ECO:0000256" key="2">
    <source>
        <dbReference type="SAM" id="MobiDB-lite"/>
    </source>
</evidence>
<organism evidence="5 6">
    <name type="scientific">Tanacetum coccineum</name>
    <dbReference type="NCBI Taxonomy" id="301880"/>
    <lineage>
        <taxon>Eukaryota</taxon>
        <taxon>Viridiplantae</taxon>
        <taxon>Streptophyta</taxon>
        <taxon>Embryophyta</taxon>
        <taxon>Tracheophyta</taxon>
        <taxon>Spermatophyta</taxon>
        <taxon>Magnoliopsida</taxon>
        <taxon>eudicotyledons</taxon>
        <taxon>Gunneridae</taxon>
        <taxon>Pentapetalae</taxon>
        <taxon>asterids</taxon>
        <taxon>campanulids</taxon>
        <taxon>Asterales</taxon>
        <taxon>Asteraceae</taxon>
        <taxon>Asteroideae</taxon>
        <taxon>Anthemideae</taxon>
        <taxon>Anthemidinae</taxon>
        <taxon>Tanacetum</taxon>
    </lineage>
</organism>
<feature type="transmembrane region" description="Helical" evidence="3">
    <location>
        <begin position="139"/>
        <end position="164"/>
    </location>
</feature>
<feature type="compositionally biased region" description="Acidic residues" evidence="2">
    <location>
        <begin position="383"/>
        <end position="401"/>
    </location>
</feature>
<keyword evidence="1" id="KW-0175">Coiled coil</keyword>
<keyword evidence="6" id="KW-1185">Reference proteome</keyword>
<dbReference type="GO" id="GO:0003964">
    <property type="term" value="F:RNA-directed DNA polymerase activity"/>
    <property type="evidence" value="ECO:0007669"/>
    <property type="project" value="UniProtKB-KW"/>
</dbReference>
<dbReference type="EMBL" id="BQNB010010250">
    <property type="protein sequence ID" value="GJS74709.1"/>
    <property type="molecule type" value="Genomic_DNA"/>
</dbReference>
<evidence type="ECO:0000313" key="5">
    <source>
        <dbReference type="EMBL" id="GJS74709.1"/>
    </source>
</evidence>
<sequence>MTRTVRVALDTTQYHMDVSDIAKRVAEDVYHSFNILMRRKSKENNFKAILESIRDLMNEICIVPDWLHDIFLGYANPSERMFFRLSGLFPGNNINKSNLQTQMPFNQEFPLPPYPYAAQNIIGDQISPFSQKRSVNFQLILQFIQGVAFMLAIAGIAIVVALFSLTMTDILASILAFIPTGWGRLLVDDRFCIYLEYVHPGFINKYVRDHCGAKQSDEKRKRSSKTQEEDNVEEAASLISLAQAGQALSSDLINTDNVTTVASSERIEDYRVYAYVTTRVKKAIHSHATVTYTSISSAERSWSILAMDPYEEAALQAPEQAPPSPDYVPGPEYLEYLAPSDDEIPVEDQPLPTDASPIALSPGYVANSDLEEDPKENPADKGYDEEEESFEDDDDEEEEEEHLAPTDSILPAIDSVPSVEETEPFETNESAATPPPPRSPQTIYVAVPTASSPPPSPLSPWSTPLPQIPSPPLPLPSPPLFEVGESSAAAATRQTGLDFTYGTDYGFINTLDASIRDAKEREPTTLEEVDERVTDLATTLRQETEEMYVRQEDAQDDRAFLRAWINMLRRDMQYFISMSFAFKREAMYARKAWSRSEGRSTALEALIRAQEARITALEAQVRTMQTQHDRMEWQRQEAGDMVTLAYGRIHALETRDPAHHNGVEETGSSC</sequence>
<feature type="region of interest" description="Disordered" evidence="2">
    <location>
        <begin position="315"/>
        <end position="334"/>
    </location>
</feature>
<evidence type="ECO:0000259" key="4">
    <source>
        <dbReference type="Pfam" id="PF21143"/>
    </source>
</evidence>
<feature type="region of interest" description="Disordered" evidence="2">
    <location>
        <begin position="343"/>
        <end position="469"/>
    </location>
</feature>
<feature type="domain" description="RNA helicase aquarius beta-barrel" evidence="4">
    <location>
        <begin position="2"/>
        <end position="39"/>
    </location>
</feature>
<gene>
    <name evidence="5" type="ORF">Tco_0707550</name>
</gene>
<evidence type="ECO:0000313" key="6">
    <source>
        <dbReference type="Proteomes" id="UP001151760"/>
    </source>
</evidence>
<evidence type="ECO:0000256" key="1">
    <source>
        <dbReference type="SAM" id="Coils"/>
    </source>
</evidence>
<keyword evidence="5" id="KW-0548">Nucleotidyltransferase</keyword>
<dbReference type="InterPro" id="IPR048966">
    <property type="entry name" value="Aquarius_b-barrel"/>
</dbReference>
<reference evidence="5" key="1">
    <citation type="journal article" date="2022" name="Int. J. Mol. Sci.">
        <title>Draft Genome of Tanacetum Coccineum: Genomic Comparison of Closely Related Tanacetum-Family Plants.</title>
        <authorList>
            <person name="Yamashiro T."/>
            <person name="Shiraishi A."/>
            <person name="Nakayama K."/>
            <person name="Satake H."/>
        </authorList>
    </citation>
    <scope>NUCLEOTIDE SEQUENCE</scope>
</reference>
<accession>A0ABQ4YAK0</accession>
<dbReference type="Pfam" id="PF21143">
    <property type="entry name" value="Aquarius_N_2nd"/>
    <property type="match status" value="1"/>
</dbReference>
<keyword evidence="5" id="KW-0695">RNA-directed DNA polymerase</keyword>
<keyword evidence="3" id="KW-0472">Membrane</keyword>
<evidence type="ECO:0000256" key="3">
    <source>
        <dbReference type="SAM" id="Phobius"/>
    </source>
</evidence>
<keyword evidence="3" id="KW-0812">Transmembrane</keyword>
<keyword evidence="3" id="KW-1133">Transmembrane helix</keyword>
<comment type="caution">
    <text evidence="5">The sequence shown here is derived from an EMBL/GenBank/DDBJ whole genome shotgun (WGS) entry which is preliminary data.</text>
</comment>
<proteinExistence type="predicted"/>
<keyword evidence="5" id="KW-0808">Transferase</keyword>